<dbReference type="RefSeq" id="WP_150986598.1">
    <property type="nucleotide sequence ID" value="NZ_CP062804.1"/>
</dbReference>
<dbReference type="Gene3D" id="3.10.180.10">
    <property type="entry name" value="2,3-Dihydroxybiphenyl 1,2-Dioxygenase, domain 1"/>
    <property type="match status" value="1"/>
</dbReference>
<dbReference type="Proteomes" id="UP000397656">
    <property type="component" value="Chromosome 2"/>
</dbReference>
<proteinExistence type="predicted"/>
<evidence type="ECO:0000259" key="1">
    <source>
        <dbReference type="Pfam" id="PF13468"/>
    </source>
</evidence>
<reference evidence="2 3" key="1">
    <citation type="submission" date="2020-10" db="EMBL/GenBank/DDBJ databases">
        <title>Complete genome sequence of Cupriavidus basilensis CCUG 49340T.</title>
        <authorList>
            <person name="Salva-Serra F."/>
            <person name="Donoso R.A."/>
            <person name="Cho K.H."/>
            <person name="Yoo J.A."/>
            <person name="Lee K."/>
            <person name="Yoon S.-H."/>
            <person name="Perez-Pantoja D."/>
            <person name="Moore E.R.B."/>
        </authorList>
    </citation>
    <scope>NUCLEOTIDE SEQUENCE [LARGE SCALE GENOMIC DNA]</scope>
    <source>
        <strain evidence="3">CCUG 49340</strain>
    </source>
</reference>
<dbReference type="SUPFAM" id="SSF54593">
    <property type="entry name" value="Glyoxalase/Bleomycin resistance protein/Dihydroxybiphenyl dioxygenase"/>
    <property type="match status" value="1"/>
</dbReference>
<gene>
    <name evidence="2" type="ORF">F7R26_027010</name>
</gene>
<organism evidence="2 3">
    <name type="scientific">Cupriavidus basilensis</name>
    <dbReference type="NCBI Taxonomy" id="68895"/>
    <lineage>
        <taxon>Bacteria</taxon>
        <taxon>Pseudomonadati</taxon>
        <taxon>Pseudomonadota</taxon>
        <taxon>Betaproteobacteria</taxon>
        <taxon>Burkholderiales</taxon>
        <taxon>Burkholderiaceae</taxon>
        <taxon>Cupriavidus</taxon>
    </lineage>
</organism>
<dbReference type="Pfam" id="PF13468">
    <property type="entry name" value="Glyoxalase_3"/>
    <property type="match status" value="1"/>
</dbReference>
<dbReference type="PANTHER" id="PTHR40265">
    <property type="entry name" value="BLL2707 PROTEIN"/>
    <property type="match status" value="1"/>
</dbReference>
<dbReference type="AlphaFoldDB" id="A0A643FTL6"/>
<dbReference type="PANTHER" id="PTHR40265:SF1">
    <property type="entry name" value="GLYOXALASE-LIKE DOMAIN-CONTAINING PROTEIN"/>
    <property type="match status" value="1"/>
</dbReference>
<dbReference type="EMBL" id="CP062804">
    <property type="protein sequence ID" value="QOT81031.1"/>
    <property type="molecule type" value="Genomic_DNA"/>
</dbReference>
<evidence type="ECO:0000313" key="3">
    <source>
        <dbReference type="Proteomes" id="UP000397656"/>
    </source>
</evidence>
<evidence type="ECO:0000313" key="2">
    <source>
        <dbReference type="EMBL" id="QOT81031.1"/>
    </source>
</evidence>
<accession>A0A643FTL6</accession>
<protein>
    <submittedName>
        <fullName evidence="2">VOC family protein</fullName>
    </submittedName>
</protein>
<feature type="domain" description="Glyoxalase-like" evidence="1">
    <location>
        <begin position="8"/>
        <end position="187"/>
    </location>
</feature>
<sequence length="282" mass="29916">MPSLIPLLDHVVVNVHEGLDDAASRYRRLGFQLTPRGHHSLGSSNHLAIFDTDYLELLGFEAGKATTGRADLLAEPAGLTGLVFKSADSTGLHREILARGLEVEGPPREFTRPVDLPGATGEARFRTVRLAAHLVPNGRLYFCHHFTPELVWRGHWQVHPNGVTGVAQYVIAAADPARTIGLLSRLFGAEHVGKGAHGELLRAGGASVVVLTPEAAARRFGASVPALIDGRDRMVALVLRTTALATARAALAAGEIRGVEEIDGLLVVPPAEAAGVTLAFTE</sequence>
<dbReference type="InterPro" id="IPR029068">
    <property type="entry name" value="Glyas_Bleomycin-R_OHBP_Dase"/>
</dbReference>
<dbReference type="InterPro" id="IPR025870">
    <property type="entry name" value="Glyoxalase-like_dom"/>
</dbReference>
<name>A0A643FTL6_9BURK</name>
<dbReference type="GeneID" id="98404598"/>